<dbReference type="OrthoDB" id="10038493at2759"/>
<evidence type="ECO:0000313" key="2">
    <source>
        <dbReference type="Proteomes" id="UP000683360"/>
    </source>
</evidence>
<accession>A0A8S3VBA4</accession>
<name>A0A8S3VBA4_MYTED</name>
<dbReference type="PANTHER" id="PTHR46963:SF2">
    <property type="match status" value="1"/>
</dbReference>
<organism evidence="1 2">
    <name type="scientific">Mytilus edulis</name>
    <name type="common">Blue mussel</name>
    <dbReference type="NCBI Taxonomy" id="6550"/>
    <lineage>
        <taxon>Eukaryota</taxon>
        <taxon>Metazoa</taxon>
        <taxon>Spiralia</taxon>
        <taxon>Lophotrochozoa</taxon>
        <taxon>Mollusca</taxon>
        <taxon>Bivalvia</taxon>
        <taxon>Autobranchia</taxon>
        <taxon>Pteriomorphia</taxon>
        <taxon>Mytilida</taxon>
        <taxon>Mytiloidea</taxon>
        <taxon>Mytilidae</taxon>
        <taxon>Mytilinae</taxon>
        <taxon>Mytilus</taxon>
    </lineage>
</organism>
<gene>
    <name evidence="1" type="ORF">MEDL_66153</name>
</gene>
<keyword evidence="2" id="KW-1185">Reference proteome</keyword>
<evidence type="ECO:0000313" key="1">
    <source>
        <dbReference type="EMBL" id="CAG2254716.1"/>
    </source>
</evidence>
<dbReference type="AlphaFoldDB" id="A0A8S3VBA4"/>
<dbReference type="EMBL" id="CAJPWZ010003251">
    <property type="protein sequence ID" value="CAG2254716.1"/>
    <property type="molecule type" value="Genomic_DNA"/>
</dbReference>
<protein>
    <submittedName>
        <fullName evidence="1">Uncharacterized protein</fullName>
    </submittedName>
</protein>
<comment type="caution">
    <text evidence="1">The sequence shown here is derived from an EMBL/GenBank/DDBJ whole genome shotgun (WGS) entry which is preliminary data.</text>
</comment>
<proteinExistence type="predicted"/>
<sequence length="171" mass="19704">MAKLNRADDNVPNVNEVDETAEFIESMKNKNTKRKTASDCNIFTNWLTANNKHRKMEEIPVFELDKLLALFFMKVTKSDETPYEPGTVKAFQSNSVALIHTGWLNNSLHFVARSREEHATLRWGDIERKATSTGEKYLEHTERQIKTRTGATTHTRSFQAKMFEDKGTYMG</sequence>
<dbReference type="Proteomes" id="UP000683360">
    <property type="component" value="Unassembled WGS sequence"/>
</dbReference>
<reference evidence="1" key="1">
    <citation type="submission" date="2021-03" db="EMBL/GenBank/DDBJ databases">
        <authorList>
            <person name="Bekaert M."/>
        </authorList>
    </citation>
    <scope>NUCLEOTIDE SEQUENCE</scope>
</reference>
<dbReference type="InterPro" id="IPR042838">
    <property type="entry name" value="KIAA1958"/>
</dbReference>
<dbReference type="PANTHER" id="PTHR46963">
    <property type="entry name" value="SIMILAR TO RIKEN CDNA E130308A19"/>
    <property type="match status" value="1"/>
</dbReference>